<accession>A0ABV8KGN9</accession>
<feature type="region of interest" description="Disordered" evidence="1">
    <location>
        <begin position="159"/>
        <end position="178"/>
    </location>
</feature>
<keyword evidence="3" id="KW-1185">Reference proteome</keyword>
<name>A0ABV8KGN9_9ACTN</name>
<comment type="caution">
    <text evidence="2">The sequence shown here is derived from an EMBL/GenBank/DDBJ whole genome shotgun (WGS) entry which is preliminary data.</text>
</comment>
<organism evidence="2 3">
    <name type="scientific">Micromonospora zhanjiangensis</name>
    <dbReference type="NCBI Taxonomy" id="1522057"/>
    <lineage>
        <taxon>Bacteria</taxon>
        <taxon>Bacillati</taxon>
        <taxon>Actinomycetota</taxon>
        <taxon>Actinomycetes</taxon>
        <taxon>Micromonosporales</taxon>
        <taxon>Micromonosporaceae</taxon>
        <taxon>Micromonospora</taxon>
    </lineage>
</organism>
<sequence length="178" mass="19742">MEDPRLAAELVERMDRDQEARAAVGAHPSDESALARVRAVDEENTAWLRAVVERSGWPHRSAVGAEAAGAAWLLAQHADQDPEFQRRCRSLLDHAVRAGEADPAHLAYLTDRVRRAAGEPQLYGTQFWHGPDGRGPLVVQPVEDPARLDERRRAVGLGPFAEYEEAMRRQDADPPTPD</sequence>
<gene>
    <name evidence="2" type="ORF">ACFOX0_04670</name>
</gene>
<evidence type="ECO:0000313" key="2">
    <source>
        <dbReference type="EMBL" id="MFC4105235.1"/>
    </source>
</evidence>
<protein>
    <submittedName>
        <fullName evidence="2">DUF6624 domain-containing protein</fullName>
    </submittedName>
</protein>
<dbReference type="RefSeq" id="WP_377542240.1">
    <property type="nucleotide sequence ID" value="NZ_JBHSBN010000002.1"/>
</dbReference>
<dbReference type="Proteomes" id="UP001595868">
    <property type="component" value="Unassembled WGS sequence"/>
</dbReference>
<dbReference type="EMBL" id="JBHSBN010000002">
    <property type="protein sequence ID" value="MFC4105235.1"/>
    <property type="molecule type" value="Genomic_DNA"/>
</dbReference>
<reference evidence="3" key="1">
    <citation type="journal article" date="2019" name="Int. J. Syst. Evol. Microbiol.">
        <title>The Global Catalogue of Microorganisms (GCM) 10K type strain sequencing project: providing services to taxonomists for standard genome sequencing and annotation.</title>
        <authorList>
            <consortium name="The Broad Institute Genomics Platform"/>
            <consortium name="The Broad Institute Genome Sequencing Center for Infectious Disease"/>
            <person name="Wu L."/>
            <person name="Ma J."/>
        </authorList>
    </citation>
    <scope>NUCLEOTIDE SEQUENCE [LARGE SCALE GENOMIC DNA]</scope>
    <source>
        <strain evidence="3">2902at01</strain>
    </source>
</reference>
<dbReference type="Pfam" id="PF20329">
    <property type="entry name" value="DUF6624"/>
    <property type="match status" value="1"/>
</dbReference>
<proteinExistence type="predicted"/>
<dbReference type="InterPro" id="IPR046732">
    <property type="entry name" value="DUF6624"/>
</dbReference>
<evidence type="ECO:0000256" key="1">
    <source>
        <dbReference type="SAM" id="MobiDB-lite"/>
    </source>
</evidence>
<evidence type="ECO:0000313" key="3">
    <source>
        <dbReference type="Proteomes" id="UP001595868"/>
    </source>
</evidence>